<evidence type="ECO:0000256" key="5">
    <source>
        <dbReference type="SAM" id="MobiDB-lite"/>
    </source>
</evidence>
<sequence>MADEKKTQNTKPAEEEKKEEEELDLPYVPLPLPLPPLPHQSPLAWVFVADCIGNSNVWMKISINGKPFKTSAGNDRIVYKLYDDLCPKTSANFRSLCTGRRPGPNVSATFKALCPGLTCDGSPLPSTFAYAPSTPFHRVIPGFMVQAGDFERRDGTGGVSIYGELFPDEKVGLGGPLPSAVRAKEKEKEQKEKEKEGKEGEKDGAKAEEKEKDGEKKVEKRERLKFDKEGILAMANNGKDANGSQFFVTTVNECDWLDGKHVIFGEVIEGYDIIKEIESRGNKEGKMPRDKILIAAAGAV</sequence>
<comment type="catalytic activity">
    <reaction evidence="1">
        <text>[protein]-peptidylproline (omega=180) = [protein]-peptidylproline (omega=0)</text>
        <dbReference type="Rhea" id="RHEA:16237"/>
        <dbReference type="Rhea" id="RHEA-COMP:10747"/>
        <dbReference type="Rhea" id="RHEA-COMP:10748"/>
        <dbReference type="ChEBI" id="CHEBI:83833"/>
        <dbReference type="ChEBI" id="CHEBI:83834"/>
        <dbReference type="EC" id="5.2.1.8"/>
    </reaction>
</comment>
<dbReference type="InterPro" id="IPR029000">
    <property type="entry name" value="Cyclophilin-like_dom_sf"/>
</dbReference>
<feature type="region of interest" description="Disordered" evidence="5">
    <location>
        <begin position="1"/>
        <end position="22"/>
    </location>
</feature>
<keyword evidence="3" id="KW-0697">Rotamase</keyword>
<feature type="compositionally biased region" description="Basic and acidic residues" evidence="5">
    <location>
        <begin position="182"/>
        <end position="219"/>
    </location>
</feature>
<feature type="domain" description="PPIase cyclophilin-type" evidence="6">
    <location>
        <begin position="76"/>
        <end position="299"/>
    </location>
</feature>
<feature type="compositionally biased region" description="Basic and acidic residues" evidence="5">
    <location>
        <begin position="1"/>
        <end position="16"/>
    </location>
</feature>
<evidence type="ECO:0000259" key="6">
    <source>
        <dbReference type="PROSITE" id="PS50072"/>
    </source>
</evidence>
<keyword evidence="4" id="KW-0413">Isomerase</keyword>
<dbReference type="EMBL" id="NIDF01000019">
    <property type="protein sequence ID" value="TYJ56840.1"/>
    <property type="molecule type" value="Genomic_DNA"/>
</dbReference>
<dbReference type="InterPro" id="IPR002130">
    <property type="entry name" value="Cyclophilin-type_PPIase_dom"/>
</dbReference>
<accession>A0A5D3B3S3</accession>
<dbReference type="AlphaFoldDB" id="A0A5D3B3S3"/>
<dbReference type="GO" id="GO:0006457">
    <property type="term" value="P:protein folding"/>
    <property type="evidence" value="ECO:0007669"/>
    <property type="project" value="TreeGrafter"/>
</dbReference>
<dbReference type="GO" id="GO:0003755">
    <property type="term" value="F:peptidyl-prolyl cis-trans isomerase activity"/>
    <property type="evidence" value="ECO:0007669"/>
    <property type="project" value="UniProtKB-KW"/>
</dbReference>
<comment type="caution">
    <text evidence="7">The sequence shown here is derived from an EMBL/GenBank/DDBJ whole genome shotgun (WGS) entry which is preliminary data.</text>
</comment>
<dbReference type="Pfam" id="PF00160">
    <property type="entry name" value="Pro_isomerase"/>
    <property type="match status" value="1"/>
</dbReference>
<organism evidence="7 8">
    <name type="scientific">Cryptococcus floricola</name>
    <dbReference type="NCBI Taxonomy" id="2591691"/>
    <lineage>
        <taxon>Eukaryota</taxon>
        <taxon>Fungi</taxon>
        <taxon>Dikarya</taxon>
        <taxon>Basidiomycota</taxon>
        <taxon>Agaricomycotina</taxon>
        <taxon>Tremellomycetes</taxon>
        <taxon>Tremellales</taxon>
        <taxon>Cryptococcaceae</taxon>
        <taxon>Cryptococcus</taxon>
    </lineage>
</organism>
<evidence type="ECO:0000256" key="1">
    <source>
        <dbReference type="ARBA" id="ARBA00000971"/>
    </source>
</evidence>
<evidence type="ECO:0000313" key="7">
    <source>
        <dbReference type="EMBL" id="TYJ56840.1"/>
    </source>
</evidence>
<dbReference type="Proteomes" id="UP000322245">
    <property type="component" value="Unassembled WGS sequence"/>
</dbReference>
<dbReference type="GO" id="GO:0016018">
    <property type="term" value="F:cyclosporin A binding"/>
    <property type="evidence" value="ECO:0007669"/>
    <property type="project" value="TreeGrafter"/>
</dbReference>
<dbReference type="PROSITE" id="PS50072">
    <property type="entry name" value="CSA_PPIASE_2"/>
    <property type="match status" value="1"/>
</dbReference>
<dbReference type="PANTHER" id="PTHR11071">
    <property type="entry name" value="PEPTIDYL-PROLYL CIS-TRANS ISOMERASE"/>
    <property type="match status" value="1"/>
</dbReference>
<dbReference type="EC" id="5.2.1.8" evidence="2"/>
<evidence type="ECO:0000256" key="2">
    <source>
        <dbReference type="ARBA" id="ARBA00013194"/>
    </source>
</evidence>
<dbReference type="Gene3D" id="2.40.100.10">
    <property type="entry name" value="Cyclophilin-like"/>
    <property type="match status" value="1"/>
</dbReference>
<dbReference type="GO" id="GO:0005737">
    <property type="term" value="C:cytoplasm"/>
    <property type="evidence" value="ECO:0007669"/>
    <property type="project" value="TreeGrafter"/>
</dbReference>
<evidence type="ECO:0000256" key="4">
    <source>
        <dbReference type="ARBA" id="ARBA00023235"/>
    </source>
</evidence>
<gene>
    <name evidence="7" type="ORF">B9479_002450</name>
</gene>
<proteinExistence type="predicted"/>
<reference evidence="7 8" key="1">
    <citation type="submission" date="2017-05" db="EMBL/GenBank/DDBJ databases">
        <title>The Genome Sequence of Tsuchiyaea wingfieldii DSM 27421.</title>
        <authorList>
            <person name="Cuomo C."/>
            <person name="Passer A."/>
            <person name="Billmyre B."/>
            <person name="Heitman J."/>
        </authorList>
    </citation>
    <scope>NUCLEOTIDE SEQUENCE [LARGE SCALE GENOMIC DNA]</scope>
    <source>
        <strain evidence="7 8">DSM 27421</strain>
    </source>
</reference>
<protein>
    <recommendedName>
        <fullName evidence="2">peptidylprolyl isomerase</fullName>
        <ecNumber evidence="2">5.2.1.8</ecNumber>
    </recommendedName>
</protein>
<name>A0A5D3B3S3_9TREE</name>
<evidence type="ECO:0000256" key="3">
    <source>
        <dbReference type="ARBA" id="ARBA00023110"/>
    </source>
</evidence>
<feature type="region of interest" description="Disordered" evidence="5">
    <location>
        <begin position="173"/>
        <end position="219"/>
    </location>
</feature>
<keyword evidence="8" id="KW-1185">Reference proteome</keyword>
<evidence type="ECO:0000313" key="8">
    <source>
        <dbReference type="Proteomes" id="UP000322245"/>
    </source>
</evidence>
<dbReference type="PANTHER" id="PTHR11071:SF561">
    <property type="entry name" value="PEPTIDYL-PROLYL CIS-TRANS ISOMERASE D-RELATED"/>
    <property type="match status" value="1"/>
</dbReference>
<dbReference type="SUPFAM" id="SSF50891">
    <property type="entry name" value="Cyclophilin-like"/>
    <property type="match status" value="1"/>
</dbReference>